<sequence>MIIVWVLLLCGVLNSMAAEDDTQAVDPTTARNDPLEEADELETSTLKAYLAQYDRQCSGNSELSSWLERVRRASKMSKYKLAEKIQIRIGFEVYNERRITLEAEIDDRIEDLDSLIPQQEPNSRCSIFYQRQRNLLKKAKTLTNDKKEQKLKENSVSCPFEDYDDLRNDKEEIEDVSEEPLLVNNGC</sequence>
<dbReference type="InParanoid" id="B3MYU3"/>
<dbReference type="KEGG" id="dan:6504631"/>
<reference evidence="2 3" key="1">
    <citation type="journal article" date="2007" name="Nature">
        <title>Evolution of genes and genomes on the Drosophila phylogeny.</title>
        <authorList>
            <consortium name="Drosophila 12 Genomes Consortium"/>
            <person name="Clark A.G."/>
            <person name="Eisen M.B."/>
            <person name="Smith D.R."/>
            <person name="Bergman C.M."/>
            <person name="Oliver B."/>
            <person name="Markow T.A."/>
            <person name="Kaufman T.C."/>
            <person name="Kellis M."/>
            <person name="Gelbart W."/>
            <person name="Iyer V.N."/>
            <person name="Pollard D.A."/>
            <person name="Sackton T.B."/>
            <person name="Larracuente A.M."/>
            <person name="Singh N.D."/>
            <person name="Abad J.P."/>
            <person name="Abt D.N."/>
            <person name="Adryan B."/>
            <person name="Aguade M."/>
            <person name="Akashi H."/>
            <person name="Anderson W.W."/>
            <person name="Aquadro C.F."/>
            <person name="Ardell D.H."/>
            <person name="Arguello R."/>
            <person name="Artieri C.G."/>
            <person name="Barbash D.A."/>
            <person name="Barker D."/>
            <person name="Barsanti P."/>
            <person name="Batterham P."/>
            <person name="Batzoglou S."/>
            <person name="Begun D."/>
            <person name="Bhutkar A."/>
            <person name="Blanco E."/>
            <person name="Bosak S.A."/>
            <person name="Bradley R.K."/>
            <person name="Brand A.D."/>
            <person name="Brent M.R."/>
            <person name="Brooks A.N."/>
            <person name="Brown R.H."/>
            <person name="Butlin R.K."/>
            <person name="Caggese C."/>
            <person name="Calvi B.R."/>
            <person name="Bernardo de Carvalho A."/>
            <person name="Caspi A."/>
            <person name="Castrezana S."/>
            <person name="Celniker S.E."/>
            <person name="Chang J.L."/>
            <person name="Chapple C."/>
            <person name="Chatterji S."/>
            <person name="Chinwalla A."/>
            <person name="Civetta A."/>
            <person name="Clifton S.W."/>
            <person name="Comeron J.M."/>
            <person name="Costello J.C."/>
            <person name="Coyne J.A."/>
            <person name="Daub J."/>
            <person name="David R.G."/>
            <person name="Delcher A.L."/>
            <person name="Delehaunty K."/>
            <person name="Do C.B."/>
            <person name="Ebling H."/>
            <person name="Edwards K."/>
            <person name="Eickbush T."/>
            <person name="Evans J.D."/>
            <person name="Filipski A."/>
            <person name="Findeiss S."/>
            <person name="Freyhult E."/>
            <person name="Fulton L."/>
            <person name="Fulton R."/>
            <person name="Garcia A.C."/>
            <person name="Gardiner A."/>
            <person name="Garfield D.A."/>
            <person name="Garvin B.E."/>
            <person name="Gibson G."/>
            <person name="Gilbert D."/>
            <person name="Gnerre S."/>
            <person name="Godfrey J."/>
            <person name="Good R."/>
            <person name="Gotea V."/>
            <person name="Gravely B."/>
            <person name="Greenberg A.J."/>
            <person name="Griffiths-Jones S."/>
            <person name="Gross S."/>
            <person name="Guigo R."/>
            <person name="Gustafson E.A."/>
            <person name="Haerty W."/>
            <person name="Hahn M.W."/>
            <person name="Halligan D.L."/>
            <person name="Halpern A.L."/>
            <person name="Halter G.M."/>
            <person name="Han M.V."/>
            <person name="Heger A."/>
            <person name="Hillier L."/>
            <person name="Hinrichs A.S."/>
            <person name="Holmes I."/>
            <person name="Hoskins R.A."/>
            <person name="Hubisz M.J."/>
            <person name="Hultmark D."/>
            <person name="Huntley M.A."/>
            <person name="Jaffe D.B."/>
            <person name="Jagadeeshan S."/>
            <person name="Jeck W.R."/>
            <person name="Johnson J."/>
            <person name="Jones C.D."/>
            <person name="Jordan W.C."/>
            <person name="Karpen G.H."/>
            <person name="Kataoka E."/>
            <person name="Keightley P.D."/>
            <person name="Kheradpour P."/>
            <person name="Kirkness E.F."/>
            <person name="Koerich L.B."/>
            <person name="Kristiansen K."/>
            <person name="Kudrna D."/>
            <person name="Kulathinal R.J."/>
            <person name="Kumar S."/>
            <person name="Kwok R."/>
            <person name="Lander E."/>
            <person name="Langley C.H."/>
            <person name="Lapoint R."/>
            <person name="Lazzaro B.P."/>
            <person name="Lee S.J."/>
            <person name="Levesque L."/>
            <person name="Li R."/>
            <person name="Lin C.F."/>
            <person name="Lin M.F."/>
            <person name="Lindblad-Toh K."/>
            <person name="Llopart A."/>
            <person name="Long M."/>
            <person name="Low L."/>
            <person name="Lozovsky E."/>
            <person name="Lu J."/>
            <person name="Luo M."/>
            <person name="Machado C.A."/>
            <person name="Makalowski W."/>
            <person name="Marzo M."/>
            <person name="Matsuda M."/>
            <person name="Matzkin L."/>
            <person name="McAllister B."/>
            <person name="McBride C.S."/>
            <person name="McKernan B."/>
            <person name="McKernan K."/>
            <person name="Mendez-Lago M."/>
            <person name="Minx P."/>
            <person name="Mollenhauer M.U."/>
            <person name="Montooth K."/>
            <person name="Mount S.M."/>
            <person name="Mu X."/>
            <person name="Myers E."/>
            <person name="Negre B."/>
            <person name="Newfeld S."/>
            <person name="Nielsen R."/>
            <person name="Noor M.A."/>
            <person name="O'Grady P."/>
            <person name="Pachter L."/>
            <person name="Papaceit M."/>
            <person name="Parisi M.J."/>
            <person name="Parisi M."/>
            <person name="Parts L."/>
            <person name="Pedersen J.S."/>
            <person name="Pesole G."/>
            <person name="Phillippy A.M."/>
            <person name="Ponting C.P."/>
            <person name="Pop M."/>
            <person name="Porcelli D."/>
            <person name="Powell J.R."/>
            <person name="Prohaska S."/>
            <person name="Pruitt K."/>
            <person name="Puig M."/>
            <person name="Quesneville H."/>
            <person name="Ram K.R."/>
            <person name="Rand D."/>
            <person name="Rasmussen M.D."/>
            <person name="Reed L.K."/>
            <person name="Reenan R."/>
            <person name="Reily A."/>
            <person name="Remington K.A."/>
            <person name="Rieger T.T."/>
            <person name="Ritchie M.G."/>
            <person name="Robin C."/>
            <person name="Rogers Y.H."/>
            <person name="Rohde C."/>
            <person name="Rozas J."/>
            <person name="Rubenfield M.J."/>
            <person name="Ruiz A."/>
            <person name="Russo S."/>
            <person name="Salzberg S.L."/>
            <person name="Sanchez-Gracia A."/>
            <person name="Saranga D.J."/>
            <person name="Sato H."/>
            <person name="Schaeffer S.W."/>
            <person name="Schatz M.C."/>
            <person name="Schlenke T."/>
            <person name="Schwartz R."/>
            <person name="Segarra C."/>
            <person name="Singh R.S."/>
            <person name="Sirot L."/>
            <person name="Sirota M."/>
            <person name="Sisneros N.B."/>
            <person name="Smith C.D."/>
            <person name="Smith T.F."/>
            <person name="Spieth J."/>
            <person name="Stage D.E."/>
            <person name="Stark A."/>
            <person name="Stephan W."/>
            <person name="Strausberg R.L."/>
            <person name="Strempel S."/>
            <person name="Sturgill D."/>
            <person name="Sutton G."/>
            <person name="Sutton G.G."/>
            <person name="Tao W."/>
            <person name="Teichmann S."/>
            <person name="Tobari Y.N."/>
            <person name="Tomimura Y."/>
            <person name="Tsolas J.M."/>
            <person name="Valente V.L."/>
            <person name="Venter E."/>
            <person name="Venter J.C."/>
            <person name="Vicario S."/>
            <person name="Vieira F.G."/>
            <person name="Vilella A.J."/>
            <person name="Villasante A."/>
            <person name="Walenz B."/>
            <person name="Wang J."/>
            <person name="Wasserman M."/>
            <person name="Watts T."/>
            <person name="Wilson D."/>
            <person name="Wilson R.K."/>
            <person name="Wing R.A."/>
            <person name="Wolfner M.F."/>
            <person name="Wong A."/>
            <person name="Wong G.K."/>
            <person name="Wu C.I."/>
            <person name="Wu G."/>
            <person name="Yamamoto D."/>
            <person name="Yang H.P."/>
            <person name="Yang S.P."/>
            <person name="Yorke J.A."/>
            <person name="Yoshida K."/>
            <person name="Zdobnov E."/>
            <person name="Zhang P."/>
            <person name="Zhang Y."/>
            <person name="Zimin A.V."/>
            <person name="Baldwin J."/>
            <person name="Abdouelleil A."/>
            <person name="Abdulkadir J."/>
            <person name="Abebe A."/>
            <person name="Abera B."/>
            <person name="Abreu J."/>
            <person name="Acer S.C."/>
            <person name="Aftuck L."/>
            <person name="Alexander A."/>
            <person name="An P."/>
            <person name="Anderson E."/>
            <person name="Anderson S."/>
            <person name="Arachi H."/>
            <person name="Azer M."/>
            <person name="Bachantsang P."/>
            <person name="Barry A."/>
            <person name="Bayul T."/>
            <person name="Berlin A."/>
            <person name="Bessette D."/>
            <person name="Bloom T."/>
            <person name="Blye J."/>
            <person name="Boguslavskiy L."/>
            <person name="Bonnet C."/>
            <person name="Boukhgalter B."/>
            <person name="Bourzgui I."/>
            <person name="Brown A."/>
            <person name="Cahill P."/>
            <person name="Channer S."/>
            <person name="Cheshatsang Y."/>
            <person name="Chuda L."/>
            <person name="Citroen M."/>
            <person name="Collymore A."/>
            <person name="Cooke P."/>
            <person name="Costello M."/>
            <person name="D'Aco K."/>
            <person name="Daza R."/>
            <person name="De Haan G."/>
            <person name="DeGray S."/>
            <person name="DeMaso C."/>
            <person name="Dhargay N."/>
            <person name="Dooley K."/>
            <person name="Dooley E."/>
            <person name="Doricent M."/>
            <person name="Dorje P."/>
            <person name="Dorjee K."/>
            <person name="Dupes A."/>
            <person name="Elong R."/>
            <person name="Falk J."/>
            <person name="Farina A."/>
            <person name="Faro S."/>
            <person name="Ferguson D."/>
            <person name="Fisher S."/>
            <person name="Foley C.D."/>
            <person name="Franke A."/>
            <person name="Friedrich D."/>
            <person name="Gadbois L."/>
            <person name="Gearin G."/>
            <person name="Gearin C.R."/>
            <person name="Giannoukos G."/>
            <person name="Goode T."/>
            <person name="Graham J."/>
            <person name="Grandbois E."/>
            <person name="Grewal S."/>
            <person name="Gyaltsen K."/>
            <person name="Hafez N."/>
            <person name="Hagos B."/>
            <person name="Hall J."/>
            <person name="Henson C."/>
            <person name="Hollinger A."/>
            <person name="Honan T."/>
            <person name="Huard M.D."/>
            <person name="Hughes L."/>
            <person name="Hurhula B."/>
            <person name="Husby M.E."/>
            <person name="Kamat A."/>
            <person name="Kanga B."/>
            <person name="Kashin S."/>
            <person name="Khazanovich D."/>
            <person name="Kisner P."/>
            <person name="Lance K."/>
            <person name="Lara M."/>
            <person name="Lee W."/>
            <person name="Lennon N."/>
            <person name="Letendre F."/>
            <person name="LeVine R."/>
            <person name="Lipovsky A."/>
            <person name="Liu X."/>
            <person name="Liu J."/>
            <person name="Liu S."/>
            <person name="Lokyitsang T."/>
            <person name="Lokyitsang Y."/>
            <person name="Lubonja R."/>
            <person name="Lui A."/>
            <person name="MacDonald P."/>
            <person name="Magnisalis V."/>
            <person name="Maru K."/>
            <person name="Matthews C."/>
            <person name="McCusker W."/>
            <person name="McDonough S."/>
            <person name="Mehta T."/>
            <person name="Meldrim J."/>
            <person name="Meneus L."/>
            <person name="Mihai O."/>
            <person name="Mihalev A."/>
            <person name="Mihova T."/>
            <person name="Mittelman R."/>
            <person name="Mlenga V."/>
            <person name="Montmayeur A."/>
            <person name="Mulrain L."/>
            <person name="Navidi A."/>
            <person name="Naylor J."/>
            <person name="Negash T."/>
            <person name="Nguyen T."/>
            <person name="Nguyen N."/>
            <person name="Nicol R."/>
            <person name="Norbu C."/>
            <person name="Norbu N."/>
            <person name="Novod N."/>
            <person name="O'Neill B."/>
            <person name="Osman S."/>
            <person name="Markiewicz E."/>
            <person name="Oyono O.L."/>
            <person name="Patti C."/>
            <person name="Phunkhang P."/>
            <person name="Pierre F."/>
            <person name="Priest M."/>
            <person name="Raghuraman S."/>
            <person name="Rege F."/>
            <person name="Reyes R."/>
            <person name="Rise C."/>
            <person name="Rogov P."/>
            <person name="Ross K."/>
            <person name="Ryan E."/>
            <person name="Settipalli S."/>
            <person name="Shea T."/>
            <person name="Sherpa N."/>
            <person name="Shi L."/>
            <person name="Shih D."/>
            <person name="Sparrow T."/>
            <person name="Spaulding J."/>
            <person name="Stalker J."/>
            <person name="Stange-Thomann N."/>
            <person name="Stavropoulos S."/>
            <person name="Stone C."/>
            <person name="Strader C."/>
            <person name="Tesfaye S."/>
            <person name="Thomson T."/>
            <person name="Thoulutsang Y."/>
            <person name="Thoulutsang D."/>
            <person name="Topham K."/>
            <person name="Topping I."/>
            <person name="Tsamla T."/>
            <person name="Vassiliev H."/>
            <person name="Vo A."/>
            <person name="Wangchuk T."/>
            <person name="Wangdi T."/>
            <person name="Weiand M."/>
            <person name="Wilkinson J."/>
            <person name="Wilson A."/>
            <person name="Yadav S."/>
            <person name="Young G."/>
            <person name="Yu Q."/>
            <person name="Zembek L."/>
            <person name="Zhong D."/>
            <person name="Zimmer A."/>
            <person name="Zwirko Z."/>
            <person name="Jaffe D.B."/>
            <person name="Alvarez P."/>
            <person name="Brockman W."/>
            <person name="Butler J."/>
            <person name="Chin C."/>
            <person name="Gnerre S."/>
            <person name="Grabherr M."/>
            <person name="Kleber M."/>
            <person name="Mauceli E."/>
            <person name="MacCallum I."/>
        </authorList>
    </citation>
    <scope>NUCLEOTIDE SEQUENCE [LARGE SCALE GENOMIC DNA]</scope>
    <source>
        <strain evidence="3">Tucson 14024-0371.13</strain>
    </source>
</reference>
<organism evidence="2 3">
    <name type="scientific">Drosophila ananassae</name>
    <name type="common">Fruit fly</name>
    <dbReference type="NCBI Taxonomy" id="7217"/>
    <lineage>
        <taxon>Eukaryota</taxon>
        <taxon>Metazoa</taxon>
        <taxon>Ecdysozoa</taxon>
        <taxon>Arthropoda</taxon>
        <taxon>Hexapoda</taxon>
        <taxon>Insecta</taxon>
        <taxon>Pterygota</taxon>
        <taxon>Neoptera</taxon>
        <taxon>Endopterygota</taxon>
        <taxon>Diptera</taxon>
        <taxon>Brachycera</taxon>
        <taxon>Muscomorpha</taxon>
        <taxon>Ephydroidea</taxon>
        <taxon>Drosophilidae</taxon>
        <taxon>Drosophila</taxon>
        <taxon>Sophophora</taxon>
    </lineage>
</organism>
<feature type="signal peptide" evidence="1">
    <location>
        <begin position="1"/>
        <end position="17"/>
    </location>
</feature>
<evidence type="ECO:0000313" key="2">
    <source>
        <dbReference type="EMBL" id="EDV32787.2"/>
    </source>
</evidence>
<feature type="chain" id="PRO_5006455032" evidence="1">
    <location>
        <begin position="18"/>
        <end position="187"/>
    </location>
</feature>
<evidence type="ECO:0000313" key="3">
    <source>
        <dbReference type="Proteomes" id="UP000007801"/>
    </source>
</evidence>
<accession>B3MYU3</accession>
<dbReference type="AlphaFoldDB" id="B3MYU3"/>
<protein>
    <submittedName>
        <fullName evidence="2">Uncharacterized protein</fullName>
    </submittedName>
</protein>
<dbReference type="EMBL" id="CH902632">
    <property type="protein sequence ID" value="EDV32787.2"/>
    <property type="molecule type" value="Genomic_DNA"/>
</dbReference>
<dbReference type="HOGENOM" id="CLU_127290_0_0_1"/>
<proteinExistence type="predicted"/>
<gene>
    <name evidence="2" type="primary">Dana\GF21961</name>
    <name evidence="2" type="synonym">dana_GLEANR_5959</name>
    <name evidence="2" type="ORF">GF21961</name>
</gene>
<keyword evidence="1" id="KW-0732">Signal</keyword>
<dbReference type="STRING" id="7217.B3MYU3"/>
<dbReference type="GeneID" id="6504631"/>
<dbReference type="OrthoDB" id="7861733at2759"/>
<dbReference type="Proteomes" id="UP000007801">
    <property type="component" value="Unassembled WGS sequence"/>
</dbReference>
<keyword evidence="3" id="KW-1185">Reference proteome</keyword>
<evidence type="ECO:0000256" key="1">
    <source>
        <dbReference type="SAM" id="SignalP"/>
    </source>
</evidence>
<name>B3MYU3_DROAN</name>